<accession>A0A0V0H803</accession>
<protein>
    <submittedName>
        <fullName evidence="1">Putative ovule protein</fullName>
    </submittedName>
</protein>
<name>A0A0V0H803_SOLCH</name>
<dbReference type="AlphaFoldDB" id="A0A0V0H803"/>
<sequence>MPKEWRWSTMVQLYKNKGDIQNHNNYRCIKLLSHIRKVWERVMQMRVKRVCPFSRTSSISCWGNQLQKSFIL</sequence>
<reference evidence="1" key="1">
    <citation type="submission" date="2015-12" db="EMBL/GenBank/DDBJ databases">
        <title>Gene expression during late stages of embryo sac development: a critical building block for successful pollen-pistil interactions.</title>
        <authorList>
            <person name="Liu Y."/>
            <person name="Joly V."/>
            <person name="Sabar M."/>
            <person name="Matton D.P."/>
        </authorList>
    </citation>
    <scope>NUCLEOTIDE SEQUENCE</scope>
</reference>
<organism evidence="1">
    <name type="scientific">Solanum chacoense</name>
    <name type="common">Chaco potato</name>
    <dbReference type="NCBI Taxonomy" id="4108"/>
    <lineage>
        <taxon>Eukaryota</taxon>
        <taxon>Viridiplantae</taxon>
        <taxon>Streptophyta</taxon>
        <taxon>Embryophyta</taxon>
        <taxon>Tracheophyta</taxon>
        <taxon>Spermatophyta</taxon>
        <taxon>Magnoliopsida</taxon>
        <taxon>eudicotyledons</taxon>
        <taxon>Gunneridae</taxon>
        <taxon>Pentapetalae</taxon>
        <taxon>asterids</taxon>
        <taxon>lamiids</taxon>
        <taxon>Solanales</taxon>
        <taxon>Solanaceae</taxon>
        <taxon>Solanoideae</taxon>
        <taxon>Solaneae</taxon>
        <taxon>Solanum</taxon>
    </lineage>
</organism>
<proteinExistence type="predicted"/>
<evidence type="ECO:0000313" key="1">
    <source>
        <dbReference type="EMBL" id="JAP16307.1"/>
    </source>
</evidence>
<dbReference type="EMBL" id="GEDG01023998">
    <property type="protein sequence ID" value="JAP16307.1"/>
    <property type="molecule type" value="Transcribed_RNA"/>
</dbReference>